<keyword evidence="6" id="KW-0411">Iron-sulfur</keyword>
<keyword evidence="2" id="KW-0479">Metal-binding</keyword>
<dbReference type="InterPro" id="IPR011257">
    <property type="entry name" value="DNA_glycosylase"/>
</dbReference>
<keyword evidence="7" id="KW-0234">DNA repair</keyword>
<evidence type="ECO:0000256" key="1">
    <source>
        <dbReference type="ARBA" id="ARBA00001966"/>
    </source>
</evidence>
<sequence>MGDYVAGAVLSIAYFKKEWIVDGSIVRVFKRYFGIKTSKEGRRDKQVIRIAQEYASTNNARRANLGILDFAALVCTAKNPRHNLCPLQDTCHHFLHGYN</sequence>
<name>A0A933GJP7_UNCTE</name>
<dbReference type="PANTHER" id="PTHR42944">
    <property type="entry name" value="ADENINE DNA GLYCOSYLASE"/>
    <property type="match status" value="1"/>
</dbReference>
<dbReference type="EMBL" id="JACQWF010000081">
    <property type="protein sequence ID" value="MBI4595083.1"/>
    <property type="molecule type" value="Genomic_DNA"/>
</dbReference>
<dbReference type="GO" id="GO:0006298">
    <property type="term" value="P:mismatch repair"/>
    <property type="evidence" value="ECO:0007669"/>
    <property type="project" value="TreeGrafter"/>
</dbReference>
<comment type="cofactor">
    <cofactor evidence="1">
        <name>[4Fe-4S] cluster</name>
        <dbReference type="ChEBI" id="CHEBI:49883"/>
    </cofactor>
</comment>
<evidence type="ECO:0000256" key="4">
    <source>
        <dbReference type="ARBA" id="ARBA00022801"/>
    </source>
</evidence>
<dbReference type="SMART" id="SM00525">
    <property type="entry name" value="FES"/>
    <property type="match status" value="1"/>
</dbReference>
<dbReference type="SUPFAM" id="SSF48150">
    <property type="entry name" value="DNA-glycosylase"/>
    <property type="match status" value="1"/>
</dbReference>
<dbReference type="GO" id="GO:0034039">
    <property type="term" value="F:8-oxo-7,8-dihydroguanine DNA N-glycosylase activity"/>
    <property type="evidence" value="ECO:0007669"/>
    <property type="project" value="TreeGrafter"/>
</dbReference>
<comment type="caution">
    <text evidence="9">The sequence shown here is derived from an EMBL/GenBank/DDBJ whole genome shotgun (WGS) entry which is preliminary data.</text>
</comment>
<keyword evidence="4" id="KW-0378">Hydrolase</keyword>
<dbReference type="GO" id="GO:0006284">
    <property type="term" value="P:base-excision repair"/>
    <property type="evidence" value="ECO:0007669"/>
    <property type="project" value="InterPro"/>
</dbReference>
<dbReference type="InterPro" id="IPR003651">
    <property type="entry name" value="Endonuclease3_FeS-loop_motif"/>
</dbReference>
<dbReference type="InterPro" id="IPR044298">
    <property type="entry name" value="MIG/MutY"/>
</dbReference>
<dbReference type="PANTHER" id="PTHR42944:SF1">
    <property type="entry name" value="ADENINE DNA GLYCOSYLASE"/>
    <property type="match status" value="1"/>
</dbReference>
<keyword evidence="5" id="KW-0408">Iron</keyword>
<dbReference type="GO" id="GO:0046872">
    <property type="term" value="F:metal ion binding"/>
    <property type="evidence" value="ECO:0007669"/>
    <property type="project" value="UniProtKB-KW"/>
</dbReference>
<dbReference type="GO" id="GO:0032357">
    <property type="term" value="F:oxidized purine DNA binding"/>
    <property type="evidence" value="ECO:0007669"/>
    <property type="project" value="TreeGrafter"/>
</dbReference>
<evidence type="ECO:0000256" key="2">
    <source>
        <dbReference type="ARBA" id="ARBA00022723"/>
    </source>
</evidence>
<evidence type="ECO:0000256" key="7">
    <source>
        <dbReference type="ARBA" id="ARBA00023204"/>
    </source>
</evidence>
<evidence type="ECO:0000256" key="6">
    <source>
        <dbReference type="ARBA" id="ARBA00023014"/>
    </source>
</evidence>
<evidence type="ECO:0000313" key="9">
    <source>
        <dbReference type="EMBL" id="MBI4595083.1"/>
    </source>
</evidence>
<dbReference type="GO" id="GO:0051539">
    <property type="term" value="F:4 iron, 4 sulfur cluster binding"/>
    <property type="evidence" value="ECO:0007669"/>
    <property type="project" value="InterPro"/>
</dbReference>
<dbReference type="GO" id="GO:0035485">
    <property type="term" value="F:adenine/guanine mispair binding"/>
    <property type="evidence" value="ECO:0007669"/>
    <property type="project" value="TreeGrafter"/>
</dbReference>
<keyword evidence="8" id="KW-0326">Glycosidase</keyword>
<reference evidence="9" key="1">
    <citation type="submission" date="2020-07" db="EMBL/GenBank/DDBJ databases">
        <title>Huge and variable diversity of episymbiotic CPR bacteria and DPANN archaea in groundwater ecosystems.</title>
        <authorList>
            <person name="He C.Y."/>
            <person name="Keren R."/>
            <person name="Whittaker M."/>
            <person name="Farag I.F."/>
            <person name="Doudna J."/>
            <person name="Cate J.H.D."/>
            <person name="Banfield J.F."/>
        </authorList>
    </citation>
    <scope>NUCLEOTIDE SEQUENCE</scope>
    <source>
        <strain evidence="9">NC_groundwater_1482_Ag_S-0.65um_47_24</strain>
    </source>
</reference>
<evidence type="ECO:0000313" key="10">
    <source>
        <dbReference type="Proteomes" id="UP000772181"/>
    </source>
</evidence>
<proteinExistence type="predicted"/>
<keyword evidence="3" id="KW-0227">DNA damage</keyword>
<dbReference type="GO" id="GO:0000701">
    <property type="term" value="F:purine-specific mismatch base pair DNA N-glycosylase activity"/>
    <property type="evidence" value="ECO:0007669"/>
    <property type="project" value="TreeGrafter"/>
</dbReference>
<accession>A0A933GJP7</accession>
<dbReference type="Gene3D" id="1.10.1670.10">
    <property type="entry name" value="Helix-hairpin-Helix base-excision DNA repair enzymes (C-terminal)"/>
    <property type="match status" value="1"/>
</dbReference>
<evidence type="ECO:0000256" key="5">
    <source>
        <dbReference type="ARBA" id="ARBA00023004"/>
    </source>
</evidence>
<organism evidence="9 10">
    <name type="scientific">Tectimicrobiota bacterium</name>
    <dbReference type="NCBI Taxonomy" id="2528274"/>
    <lineage>
        <taxon>Bacteria</taxon>
        <taxon>Pseudomonadati</taxon>
        <taxon>Nitrospinota/Tectimicrobiota group</taxon>
        <taxon>Candidatus Tectimicrobiota</taxon>
    </lineage>
</organism>
<gene>
    <name evidence="9" type="ORF">HY730_01745</name>
</gene>
<dbReference type="Pfam" id="PF10576">
    <property type="entry name" value="EndIII_4Fe-2S"/>
    <property type="match status" value="1"/>
</dbReference>
<dbReference type="AlphaFoldDB" id="A0A933GJP7"/>
<protein>
    <submittedName>
        <fullName evidence="9">Uncharacterized protein</fullName>
    </submittedName>
</protein>
<evidence type="ECO:0000256" key="8">
    <source>
        <dbReference type="ARBA" id="ARBA00023295"/>
    </source>
</evidence>
<dbReference type="Proteomes" id="UP000772181">
    <property type="component" value="Unassembled WGS sequence"/>
</dbReference>
<evidence type="ECO:0000256" key="3">
    <source>
        <dbReference type="ARBA" id="ARBA00022763"/>
    </source>
</evidence>
<dbReference type="InterPro" id="IPR023170">
    <property type="entry name" value="HhH_base_excis_C"/>
</dbReference>